<organism evidence="1 2">
    <name type="scientific">Yersinia bercovieri ATCC 43970</name>
    <dbReference type="NCBI Taxonomy" id="349968"/>
    <lineage>
        <taxon>Bacteria</taxon>
        <taxon>Pseudomonadati</taxon>
        <taxon>Pseudomonadota</taxon>
        <taxon>Gammaproteobacteria</taxon>
        <taxon>Enterobacterales</taxon>
        <taxon>Yersiniaceae</taxon>
        <taxon>Yersinia</taxon>
    </lineage>
</organism>
<name>A0ABM9XTP6_YERBE</name>
<dbReference type="EMBL" id="AALC02000120">
    <property type="protein sequence ID" value="EEQ04737.1"/>
    <property type="molecule type" value="Genomic_DNA"/>
</dbReference>
<comment type="caution">
    <text evidence="1">The sequence shown here is derived from an EMBL/GenBank/DDBJ whole genome shotgun (WGS) entry which is preliminary data.</text>
</comment>
<sequence length="47" mass="5227">MVRENGELIIGGDRLTESGINDAEQLEVSAALGVIRLQRWEVDVFRA</sequence>
<evidence type="ECO:0000313" key="2">
    <source>
        <dbReference type="Proteomes" id="UP000010319"/>
    </source>
</evidence>
<proteinExistence type="predicted"/>
<dbReference type="Proteomes" id="UP000010319">
    <property type="component" value="Unassembled WGS sequence"/>
</dbReference>
<accession>A0ABM9XTP6</accession>
<evidence type="ECO:0000313" key="1">
    <source>
        <dbReference type="EMBL" id="EEQ04737.1"/>
    </source>
</evidence>
<gene>
    <name evidence="1" type="ORF">yberc0001_39520</name>
</gene>
<reference evidence="1" key="1">
    <citation type="submission" date="2008-12" db="EMBL/GenBank/DDBJ databases">
        <title>Annotation of the Yersinia bercovieri ATCC 43970 genome.</title>
        <authorList>
            <person name="Read T.D."/>
            <person name="Akmal A."/>
            <person name="Bishop-Lilly K."/>
            <person name="Chen P.E."/>
            <person name="Cook C."/>
            <person name="Kiley M.P."/>
            <person name="Lentz S."/>
            <person name="Mateczun A."/>
            <person name="Nagarajan N."/>
            <person name="Nolan N."/>
            <person name="Osborne B.I."/>
            <person name="Pop M."/>
            <person name="Sozhamannan S."/>
            <person name="Stewart A.C."/>
            <person name="Sulakvelidze A."/>
            <person name="Thomason B."/>
            <person name="Willner K."/>
            <person name="Zwick M.E."/>
        </authorList>
    </citation>
    <scope>NUCLEOTIDE SEQUENCE [LARGE SCALE GENOMIC DNA]</scope>
    <source>
        <strain evidence="1">ATCC 43970</strain>
    </source>
</reference>
<protein>
    <submittedName>
        <fullName evidence="1">Uncharacterized protein</fullName>
    </submittedName>
</protein>
<keyword evidence="2" id="KW-1185">Reference proteome</keyword>